<evidence type="ECO:0000313" key="1">
    <source>
        <dbReference type="EMBL" id="RJK97565.1"/>
    </source>
</evidence>
<evidence type="ECO:0008006" key="3">
    <source>
        <dbReference type="Google" id="ProtNLM"/>
    </source>
</evidence>
<protein>
    <recommendedName>
        <fullName evidence="3">SAF domain-containing protein</fullName>
    </recommendedName>
</protein>
<dbReference type="RefSeq" id="WP_119948464.1">
    <property type="nucleotide sequence ID" value="NZ_QZEZ01000001.1"/>
</dbReference>
<reference evidence="1 2" key="1">
    <citation type="submission" date="2018-09" db="EMBL/GenBank/DDBJ databases">
        <title>YIM 75000 draft genome.</title>
        <authorList>
            <person name="Tang S."/>
            <person name="Feng Y."/>
        </authorList>
    </citation>
    <scope>NUCLEOTIDE SEQUENCE [LARGE SCALE GENOMIC DNA]</scope>
    <source>
        <strain evidence="1 2">YIM 75000</strain>
    </source>
</reference>
<evidence type="ECO:0000313" key="2">
    <source>
        <dbReference type="Proteomes" id="UP000265614"/>
    </source>
</evidence>
<dbReference type="Gene3D" id="2.30.130.110">
    <property type="match status" value="1"/>
</dbReference>
<comment type="caution">
    <text evidence="1">The sequence shown here is derived from an EMBL/GenBank/DDBJ whole genome shotgun (WGS) entry which is preliminary data.</text>
</comment>
<proteinExistence type="predicted"/>
<dbReference type="OrthoDB" id="9804574at2"/>
<dbReference type="Proteomes" id="UP000265614">
    <property type="component" value="Unassembled WGS sequence"/>
</dbReference>
<accession>A0A3A3ZLY3</accession>
<dbReference type="CDD" id="cd11613">
    <property type="entry name" value="SAF_AH_GD"/>
    <property type="match status" value="1"/>
</dbReference>
<keyword evidence="2" id="KW-1185">Reference proteome</keyword>
<organism evidence="1 2">
    <name type="scientific">Vallicoccus soli</name>
    <dbReference type="NCBI Taxonomy" id="2339232"/>
    <lineage>
        <taxon>Bacteria</taxon>
        <taxon>Bacillati</taxon>
        <taxon>Actinomycetota</taxon>
        <taxon>Actinomycetes</taxon>
        <taxon>Motilibacterales</taxon>
        <taxon>Vallicoccaceae</taxon>
        <taxon>Vallicoccus</taxon>
    </lineage>
</organism>
<name>A0A3A3ZLY3_9ACTN</name>
<dbReference type="InterPro" id="IPR044144">
    <property type="entry name" value="SAF_UxaA/GarD"/>
</dbReference>
<sequence length="101" mass="10618">MAAPPPVDFLGHRHGDAVAVAVHDVEPGPARVGFLDGAADEEVLVTTPVPLGHKVALADLEPGQDVVEYGVRTALASAAVRRGEHVHIHNVRSARWHTSVA</sequence>
<dbReference type="EMBL" id="QZEZ01000001">
    <property type="protein sequence ID" value="RJK97565.1"/>
    <property type="molecule type" value="Genomic_DNA"/>
</dbReference>
<gene>
    <name evidence="1" type="ORF">D5H78_00555</name>
</gene>
<dbReference type="AlphaFoldDB" id="A0A3A3ZLY3"/>